<feature type="domain" description="Shugoshin C-terminal" evidence="4">
    <location>
        <begin position="340"/>
        <end position="364"/>
    </location>
</feature>
<protein>
    <recommendedName>
        <fullName evidence="4">Shugoshin C-terminal domain-containing protein</fullName>
    </recommendedName>
</protein>
<dbReference type="Proteomes" id="UP000218231">
    <property type="component" value="Unassembled WGS sequence"/>
</dbReference>
<proteinExistence type="inferred from homology"/>
<dbReference type="EMBL" id="LIAE01010707">
    <property type="protein sequence ID" value="PAV56344.1"/>
    <property type="molecule type" value="Genomic_DNA"/>
</dbReference>
<dbReference type="OrthoDB" id="5821911at2759"/>
<accession>A0A2A2J407</accession>
<dbReference type="InterPro" id="IPR011515">
    <property type="entry name" value="Shugoshin_C"/>
</dbReference>
<feature type="region of interest" description="Disordered" evidence="3">
    <location>
        <begin position="171"/>
        <end position="216"/>
    </location>
</feature>
<dbReference type="GO" id="GO:0045132">
    <property type="term" value="P:meiotic chromosome segregation"/>
    <property type="evidence" value="ECO:0007669"/>
    <property type="project" value="InterPro"/>
</dbReference>
<evidence type="ECO:0000259" key="4">
    <source>
        <dbReference type="Pfam" id="PF07557"/>
    </source>
</evidence>
<comment type="similarity">
    <text evidence="1">Belongs to the shugoshin family.</text>
</comment>
<dbReference type="STRING" id="2018661.A0A2A2J407"/>
<evidence type="ECO:0000313" key="5">
    <source>
        <dbReference type="EMBL" id="PAV56344.1"/>
    </source>
</evidence>
<evidence type="ECO:0000256" key="2">
    <source>
        <dbReference type="ARBA" id="ARBA00022829"/>
    </source>
</evidence>
<gene>
    <name evidence="5" type="ORF">WR25_21328</name>
</gene>
<dbReference type="Pfam" id="PF07557">
    <property type="entry name" value="Shugoshin_C"/>
    <property type="match status" value="1"/>
</dbReference>
<feature type="region of interest" description="Disordered" evidence="3">
    <location>
        <begin position="237"/>
        <end position="379"/>
    </location>
</feature>
<keyword evidence="2" id="KW-0159">Chromosome partition</keyword>
<evidence type="ECO:0000256" key="1">
    <source>
        <dbReference type="ARBA" id="ARBA00010845"/>
    </source>
</evidence>
<dbReference type="AlphaFoldDB" id="A0A2A2J407"/>
<dbReference type="GO" id="GO:0005634">
    <property type="term" value="C:nucleus"/>
    <property type="evidence" value="ECO:0007669"/>
    <property type="project" value="InterPro"/>
</dbReference>
<evidence type="ECO:0000256" key="3">
    <source>
        <dbReference type="SAM" id="MobiDB-lite"/>
    </source>
</evidence>
<name>A0A2A2J407_9BILA</name>
<reference evidence="5 6" key="1">
    <citation type="journal article" date="2017" name="Curr. Biol.">
        <title>Genome architecture and evolution of a unichromosomal asexual nematode.</title>
        <authorList>
            <person name="Fradin H."/>
            <person name="Zegar C."/>
            <person name="Gutwein M."/>
            <person name="Lucas J."/>
            <person name="Kovtun M."/>
            <person name="Corcoran D."/>
            <person name="Baugh L.R."/>
            <person name="Kiontke K."/>
            <person name="Gunsalus K."/>
            <person name="Fitch D.H."/>
            <person name="Piano F."/>
        </authorList>
    </citation>
    <scope>NUCLEOTIDE SEQUENCE [LARGE SCALE GENOMIC DNA]</scope>
    <source>
        <strain evidence="5">PF1309</strain>
    </source>
</reference>
<dbReference type="GO" id="GO:0000775">
    <property type="term" value="C:chromosome, centromeric region"/>
    <property type="evidence" value="ECO:0007669"/>
    <property type="project" value="InterPro"/>
</dbReference>
<organism evidence="5 6">
    <name type="scientific">Diploscapter pachys</name>
    <dbReference type="NCBI Taxonomy" id="2018661"/>
    <lineage>
        <taxon>Eukaryota</taxon>
        <taxon>Metazoa</taxon>
        <taxon>Ecdysozoa</taxon>
        <taxon>Nematoda</taxon>
        <taxon>Chromadorea</taxon>
        <taxon>Rhabditida</taxon>
        <taxon>Rhabditina</taxon>
        <taxon>Rhabditomorpha</taxon>
        <taxon>Rhabditoidea</taxon>
        <taxon>Rhabditidae</taxon>
        <taxon>Diploscapter</taxon>
    </lineage>
</organism>
<keyword evidence="6" id="KW-1185">Reference proteome</keyword>
<feature type="compositionally biased region" description="Low complexity" evidence="3">
    <location>
        <begin position="1"/>
        <end position="20"/>
    </location>
</feature>
<comment type="caution">
    <text evidence="5">The sequence shown here is derived from an EMBL/GenBank/DDBJ whole genome shotgun (WGS) entry which is preliminary data.</text>
</comment>
<sequence>MASAKSRSSSLSSFYLPSSSRNNPTNGNASGDYEELKRNNQQLIKKVVQQKTEIEHLKVMVKELREESSELKRQNAVFLSGTEDEQIELIVADRLRKKSVHFLQMCKHTAASMAKTTADLQEFVDQFDELAKFPSHPSIGLFKAQKRSVSQGPDLDSVTESPLVRVSAHSAHRAADSGANLDNILIGQDPDEGKENEQVDDEETPKATSSSKGRRSSLIGLSVYSGEPSILFGAGVSTRKTKSTMPSSAKKDDSANENAVSPDGSDDNEERRTQPGEDSSETVDGDDKARDTANATAAPIDEEFSTPVATVRHRKARRDTPDSSTSSTSNNADDQVATTGRRKRTASMKIQSFAEPKLNNKMRRPDKLDAPSPYIKTSY</sequence>
<evidence type="ECO:0000313" key="6">
    <source>
        <dbReference type="Proteomes" id="UP000218231"/>
    </source>
</evidence>
<feature type="region of interest" description="Disordered" evidence="3">
    <location>
        <begin position="1"/>
        <end position="36"/>
    </location>
</feature>